<organism evidence="1 2">
    <name type="scientific">Cereibacter changlensis</name>
    <dbReference type="NCBI Taxonomy" id="402884"/>
    <lineage>
        <taxon>Bacteria</taxon>
        <taxon>Pseudomonadati</taxon>
        <taxon>Pseudomonadota</taxon>
        <taxon>Alphaproteobacteria</taxon>
        <taxon>Rhodobacterales</taxon>
        <taxon>Paracoccaceae</taxon>
        <taxon>Cereibacter</taxon>
    </lineage>
</organism>
<evidence type="ECO:0000313" key="1">
    <source>
        <dbReference type="EMBL" id="PZX50757.1"/>
    </source>
</evidence>
<dbReference type="EMBL" id="QKZS01000011">
    <property type="protein sequence ID" value="PZX50757.1"/>
    <property type="molecule type" value="Genomic_DNA"/>
</dbReference>
<comment type="caution">
    <text evidence="1">The sequence shown here is derived from an EMBL/GenBank/DDBJ whole genome shotgun (WGS) entry which is preliminary data.</text>
</comment>
<sequence>MASQIRTCFVTAPAGSELKVLIDALHRRGLKVVEPRLPSSEGDLEHETAEALRAADLVIGVLTRERRSEWILFELGQAWALGKRILLFAPPTSIYLPTTLRRFMTVRTSVSNVEAVNFALDQLLASPEPVKVSEGKTRQKRHLAEGSRNYLRYSLEAVGTADPRELEMLVAETLRQSGVDVLSESRPGDERADLAVWSDELQPFVGNPILVEIKSNLQTREAASRAGKQLASYVAAAGGLWGLLLYTKGPDELKSLPPNVLALPIERLFERLKEETFDDVVRDLRNRRVHGVGL</sequence>
<name>A0A2W7R4H6_9RHOB</name>
<reference evidence="1 2" key="1">
    <citation type="submission" date="2018-06" db="EMBL/GenBank/DDBJ databases">
        <title>Genomic Encyclopedia of Archaeal and Bacterial Type Strains, Phase II (KMG-II): from individual species to whole genera.</title>
        <authorList>
            <person name="Goeker M."/>
        </authorList>
    </citation>
    <scope>NUCLEOTIDE SEQUENCE [LARGE SCALE GENOMIC DNA]</scope>
    <source>
        <strain evidence="1 2">DSM 18774</strain>
    </source>
</reference>
<dbReference type="AlphaFoldDB" id="A0A2W7R4H6"/>
<dbReference type="SUPFAM" id="SSF52309">
    <property type="entry name" value="N-(deoxy)ribosyltransferase-like"/>
    <property type="match status" value="1"/>
</dbReference>
<dbReference type="Gene3D" id="3.40.50.450">
    <property type="match status" value="1"/>
</dbReference>
<dbReference type="Proteomes" id="UP000249538">
    <property type="component" value="Unassembled WGS sequence"/>
</dbReference>
<accession>A0A2W7R4H6</accession>
<proteinExistence type="predicted"/>
<protein>
    <recommendedName>
        <fullName evidence="3">TIR domain-containing protein</fullName>
    </recommendedName>
</protein>
<evidence type="ECO:0008006" key="3">
    <source>
        <dbReference type="Google" id="ProtNLM"/>
    </source>
</evidence>
<evidence type="ECO:0000313" key="2">
    <source>
        <dbReference type="Proteomes" id="UP000249538"/>
    </source>
</evidence>
<gene>
    <name evidence="1" type="ORF">LX76_03296</name>
</gene>